<keyword evidence="3" id="KW-1185">Reference proteome</keyword>
<dbReference type="InterPro" id="IPR011055">
    <property type="entry name" value="Dup_hybrid_motif"/>
</dbReference>
<dbReference type="SUPFAM" id="SSF51261">
    <property type="entry name" value="Duplicated hybrid motif"/>
    <property type="match status" value="1"/>
</dbReference>
<evidence type="ECO:0000313" key="3">
    <source>
        <dbReference type="Proteomes" id="UP000660024"/>
    </source>
</evidence>
<protein>
    <submittedName>
        <fullName evidence="2">Peptidoglycan DD-metalloendopeptidase family protein</fullName>
    </submittedName>
</protein>
<sequence>MYSNAQIINSLLKKHQNDFGKTVDFDKGSEHLIELDFTQKNRSLTTEIINDIHLFSDYIDSLLVGNNAKFGIGGYMENRTVYARSEHFGKTGQEEPRRLHLGVDIWGAVNSPIYAFMDAKIHSFSFNNNFGDYGATIILEHQIEGSVFYSLYGHLSLDNLNYIAKNDEIKKGTQFCDFGNALDNGNWPAHLHFQLICDMEGREGDYPGVGKLSEKEQWLSKIPDPNIILGF</sequence>
<accession>A0ABS1BEV6</accession>
<dbReference type="Proteomes" id="UP000660024">
    <property type="component" value="Unassembled WGS sequence"/>
</dbReference>
<dbReference type="EMBL" id="JAEHFY010000001">
    <property type="protein sequence ID" value="MBK0381402.1"/>
    <property type="molecule type" value="Genomic_DNA"/>
</dbReference>
<organism evidence="2 3">
    <name type="scientific">Pedobacter segetis</name>
    <dbReference type="NCBI Taxonomy" id="2793069"/>
    <lineage>
        <taxon>Bacteria</taxon>
        <taxon>Pseudomonadati</taxon>
        <taxon>Bacteroidota</taxon>
        <taxon>Sphingobacteriia</taxon>
        <taxon>Sphingobacteriales</taxon>
        <taxon>Sphingobacteriaceae</taxon>
        <taxon>Pedobacter</taxon>
    </lineage>
</organism>
<feature type="domain" description="M23ase beta-sheet core" evidence="1">
    <location>
        <begin position="99"/>
        <end position="195"/>
    </location>
</feature>
<proteinExistence type="predicted"/>
<dbReference type="Gene3D" id="2.70.70.10">
    <property type="entry name" value="Glucose Permease (Domain IIA)"/>
    <property type="match status" value="1"/>
</dbReference>
<gene>
    <name evidence="2" type="ORF">I5M32_00395</name>
</gene>
<dbReference type="InterPro" id="IPR016047">
    <property type="entry name" value="M23ase_b-sheet_dom"/>
</dbReference>
<evidence type="ECO:0000313" key="2">
    <source>
        <dbReference type="EMBL" id="MBK0381402.1"/>
    </source>
</evidence>
<comment type="caution">
    <text evidence="2">The sequence shown here is derived from an EMBL/GenBank/DDBJ whole genome shotgun (WGS) entry which is preliminary data.</text>
</comment>
<reference evidence="2 3" key="1">
    <citation type="submission" date="2020-12" db="EMBL/GenBank/DDBJ databases">
        <title>Bacterial novel species Pedobacter sp. SD-b isolated from soil.</title>
        <authorList>
            <person name="Jung H.-Y."/>
        </authorList>
    </citation>
    <scope>NUCLEOTIDE SEQUENCE [LARGE SCALE GENOMIC DNA]</scope>
    <source>
        <strain evidence="2 3">SD-b</strain>
    </source>
</reference>
<dbReference type="CDD" id="cd12797">
    <property type="entry name" value="M23_peptidase"/>
    <property type="match status" value="1"/>
</dbReference>
<dbReference type="Pfam" id="PF01551">
    <property type="entry name" value="Peptidase_M23"/>
    <property type="match status" value="1"/>
</dbReference>
<name>A0ABS1BEV6_9SPHI</name>
<evidence type="ECO:0000259" key="1">
    <source>
        <dbReference type="Pfam" id="PF01551"/>
    </source>
</evidence>
<dbReference type="RefSeq" id="WP_200583750.1">
    <property type="nucleotide sequence ID" value="NZ_JAEHFY010000001.1"/>
</dbReference>